<dbReference type="FunFam" id="2.40.50.140:FF:000205">
    <property type="entry name" value="Breast cancer susceptibility protein 2"/>
    <property type="match status" value="1"/>
</dbReference>
<dbReference type="InterPro" id="IPR015188">
    <property type="entry name" value="BRCA2_OB_3"/>
</dbReference>
<keyword evidence="4" id="KW-0233">DNA recombination</keyword>
<evidence type="ECO:0000256" key="2">
    <source>
        <dbReference type="ARBA" id="ARBA00022763"/>
    </source>
</evidence>
<dbReference type="PANTHER" id="PTHR11289">
    <property type="entry name" value="BREAST CANCER TYPE 2 SUSCEPTIBILITY PROTEIN BRCA2"/>
    <property type="match status" value="1"/>
</dbReference>
<feature type="compositionally biased region" description="Low complexity" evidence="7">
    <location>
        <begin position="3350"/>
        <end position="3365"/>
    </location>
</feature>
<comment type="caution">
    <text evidence="9">The sequence shown here is derived from an EMBL/GenBank/DDBJ whole genome shotgun (WGS) entry which is preliminary data.</text>
</comment>
<keyword evidence="5" id="KW-0234">DNA repair</keyword>
<dbReference type="PANTHER" id="PTHR11289:SF0">
    <property type="entry name" value="BREAST CANCER TYPE 2 SUSCEPTIBILITY PROTEIN"/>
    <property type="match status" value="1"/>
</dbReference>
<dbReference type="Pfam" id="PF09104">
    <property type="entry name" value="BRCA-2_OB3"/>
    <property type="match status" value="1"/>
</dbReference>
<dbReference type="Gene3D" id="2.40.50.140">
    <property type="entry name" value="Nucleic acid-binding proteins"/>
    <property type="match status" value="3"/>
</dbReference>
<feature type="non-terminal residue" evidence="9">
    <location>
        <position position="3365"/>
    </location>
</feature>
<accession>A0AA97MFF5</accession>
<feature type="region of interest" description="Disordered" evidence="7">
    <location>
        <begin position="1657"/>
        <end position="1680"/>
    </location>
</feature>
<dbReference type="GO" id="GO:0006355">
    <property type="term" value="P:regulation of DNA-templated transcription"/>
    <property type="evidence" value="ECO:0007669"/>
    <property type="project" value="TreeGrafter"/>
</dbReference>
<evidence type="ECO:0000256" key="6">
    <source>
        <dbReference type="SAM" id="Coils"/>
    </source>
</evidence>
<reference evidence="9" key="1">
    <citation type="submission" date="2022-12" db="EMBL/GenBank/DDBJ databases">
        <title>Bird 10,000 Genomes (B10K) Project - Family phase.</title>
        <authorList>
            <person name="Zhang G."/>
        </authorList>
    </citation>
    <scope>NUCLEOTIDE SEQUENCE</scope>
    <source>
        <strain evidence="9">B10K-CU-030-46</strain>
        <tissue evidence="9">Muscle</tissue>
    </source>
</reference>
<dbReference type="InterPro" id="IPR015205">
    <property type="entry name" value="Tower_dom"/>
</dbReference>
<dbReference type="GO" id="GO:0003677">
    <property type="term" value="F:DNA binding"/>
    <property type="evidence" value="ECO:0007669"/>
    <property type="project" value="UniProtKB-KW"/>
</dbReference>
<feature type="domain" description="Tower" evidence="8">
    <location>
        <begin position="2807"/>
        <end position="2848"/>
    </location>
</feature>
<name>A0AA97MFF5_9PASS</name>
<feature type="compositionally biased region" description="Basic and acidic residues" evidence="7">
    <location>
        <begin position="310"/>
        <end position="320"/>
    </location>
</feature>
<dbReference type="GO" id="GO:0000724">
    <property type="term" value="P:double-strand break repair via homologous recombination"/>
    <property type="evidence" value="ECO:0007669"/>
    <property type="project" value="InterPro"/>
</dbReference>
<feature type="region of interest" description="Disordered" evidence="7">
    <location>
        <begin position="782"/>
        <end position="801"/>
    </location>
</feature>
<evidence type="ECO:0000313" key="9">
    <source>
        <dbReference type="EMBL" id="NXE90427.1"/>
    </source>
</evidence>
<protein>
    <submittedName>
        <fullName evidence="9">BRCA2 protein</fullName>
    </submittedName>
</protein>
<dbReference type="GO" id="GO:0005634">
    <property type="term" value="C:nucleus"/>
    <property type="evidence" value="ECO:0007669"/>
    <property type="project" value="TreeGrafter"/>
</dbReference>
<evidence type="ECO:0000313" key="10">
    <source>
        <dbReference type="Proteomes" id="UP000521578"/>
    </source>
</evidence>
<feature type="compositionally biased region" description="Polar residues" evidence="7">
    <location>
        <begin position="3208"/>
        <end position="3232"/>
    </location>
</feature>
<dbReference type="Pfam" id="PF09103">
    <property type="entry name" value="BRCA-2_OB1"/>
    <property type="match status" value="1"/>
</dbReference>
<feature type="compositionally biased region" description="Polar residues" evidence="7">
    <location>
        <begin position="784"/>
        <end position="794"/>
    </location>
</feature>
<sequence>MAYKPVERPTFFEIFKAHCSESDLGPISLNWFEELSAEAPPYEPKLFGELDGPSVWLDQTAFKTPKTKPSTYSQLASTPLIFKEQNAILPPCSPEKETDQKKIGANREDLISPNNTRKIDQENEILASPPGTCHNYLAASPTILRNTYRTPQRNNMPGPYGSLFCTPKLLEVRTPKRISESLGAEVDPDMSWSSSLATPPTLGETVIIARENDSISEAKRQDGRADTILHNYFSKHDKCPGISDASMLSVPETVKLNAEDGIKDLESEVLDGLLGEMDSFEDTFNMPAKSNGTLLLMPHALDAVEKYEINTDKAQEKGDVPSEQSNRRKNGISQEVKKNSWTENSHSAERNGSLLQNTNEDTGDGKDGCLIGHEKELESPRIAGDVHDNRTHKSFENERPVKEGVQPSSSQWSQLNLSDLDVTHLDMSICSSLPSGLLREENLEDKSALMTKDDAAETFLLNTSGLIKAQKLLTVNLSEKCYEMKTADNNPRLEITPVKSVSLSVQDPKLVEGCAAEVSKMSFLNCNSFLIERTNVTEYSVIYSGSFSKRLKATSKSAVTDVLSHPLVCSATSPDDCDDLHLMNSENTLTKSGFKSLNILPSLRKRSKRFIYTINNTLLYQEEKIQKEVTSEPPIHAVLPHSESDSYKFRGCQVASDVEQDHLLLAERNHLQSNTRTKNFSTCTLKMDIMDTSSDKSFNDRLKQQDLRDLQENAREDQPATSIKCLEVSKTQKEDKANSLNNETISNIKRKVLTSACLMARKRSRFLPKSCCLGKGEEDKDMSANVNNGATVPQSPKELGSSHRDKEHLIAMHRDSMSVTNSSSSNTLCQINFGITGVNSDCCNKLSPDERHATDQRSGVDCREVHRILGINCSEYYSTGLKQGEKTDAAAFSEDIANNEKPKSVENNESLQAAAFSNVDVEISKELLDCVDNSSLNEVISAKDKQVAPMYSSKKTHENLKHKGESSVKLNACSLNLGFTGFQTASNKQIKFSEASIAKGRMLFKDIENECFEASSMERVRNFSSQVKKENMLDSESKLGSNLPDSLDSQASFLEPSHTQFIPHKVGLCKSFPRTPQALQEANQTLTASQEAEIAELSTILEETGSQFEFTQFRQQSNTIQSHDFQQFRTVETHGTKNVENTSETRKDVGLCSTSKSESQVKNYEYCNQKEDTNEDSKVVENEKENAVIFHKNYRKVTFTNLDVNESRRSDESFPIGKQDSFSNFVGFTSAGGKKINISKAALSRSAELFRDLDDDNNLFKSSESSTRCHNSNGCMSSDCNFFRCLTKESKEKRVCVSDFKSINAVSHTGTASYHAQNKNEENTSTAFKENMGNKTKISVNDTENVDFSSINIINSLSSTKNHKQNYKTAKQFLNQGDDQVEGNLQDNSLDVTCLEDAIMTAEEHSLSKWYEMENQSPNQKGEDRRKDEYLSSKLQAPTGGDISIPDAALDHSLDLLSVQCGERDVNVLENSDKEKTNCKNTEEDTTLDKNLLGNESRIQIGSYHHYQIPLEQEVNVGKNEVKGNYLTGFQTASGKKIAIADEFLAKAEQFFADVDVGKEHNDNFENLIRKRKCGKNCVKDCDLCIESIAQCDPEILNFNEKLVPEEPGDQFNQAVESSPVKHAVILDPVKVDTFVNLGEDWERSLVTLQAHKKADVRPGKSELESLTGEKNDALSRTHLSENGKLLAEKKIEYSPRKRDDSGNTDDFPVHCAVSLHLMKVPNDLKDNCVPGDTKNTLFVEDSNSRANQSLPLASKSSCSYMNGDSKELDLEHLNESSADINCFTDTIVNACRNQSPVSLPEEEASFNRLKETTFNVEKQRGDLKQTVFRTAKGKAVSVSESALARVRQMFQEDSSEAVKYEIEPKSRTNQTEIARNTSVVIHADGPNSANFFNAATSEEVNSATSQFVKVNASASENGHQDRNTSADAKSVSNSQKQCLEQNIKNLGHLSVPDKQIRPSDASTSNFGFFSTASGKPVQLSEESLKKARQLFSEMEGNHSSHVQEAFLVEEDVEEPNMHTEVLPRKMQIVSSKGEQNASTELVSDSGFGFSTASGKKVKVSKDAYQKAKAVLEESDYFLSSGLCITDQLSSNKESGQHVKSLTDKVISDFKIEKSCSQDSDFKSICHEEMKCFPSPHHVKMPDYAPYSNKNKQLTSFKNNFQQEETGFFGKGQLNLGSKTESEAISCSPTAKAEINLLQRQKNYLEVEAVESARAFMEDSFSSSGVQINAAQTFSGRLDKNFQNKTFGKRHFEENNSLGEPPIKRQLLLEFNRTKNPPRSLKASKSTPDGIFKDRRKFMYHVPLKPVTCQPFGSTKERQEVKNPTLTLPDQDLKGFQAKPAIFQHCALRQSSNGTAGVSTPCKTSAKESGETKSLYKPGKTAKIFIPPFKTKLTFSTCEQGSSKKCDSPISKNMTKEMELNQITAEKSTADSQDHQSCIQHAADIDLENGNLAMATMVTNLRCARDLQEMRIKKKCRQNIRSQPGTLYVIKTSASNRISLKTAVEEKSPRFYSTEELYTYGVSKHCIQVNSTNAESFQFLIKDFFSKEYLLAGNGMQLADGGWLIPTDEGKAGKKEFYRALCDTPGVDPNLITEAWVYNHYRWIVWKLAAMEVSFPHEFANRCLTPEVVLLQLKYRYDLEVDKSKRSAIKKIMERDDAAGKTLVLCISKIISLNTVVSPSSSDKNMESKKAAAIIEVTDGWYGIRALLDPPLKAFLDRRRLTVGQKIIVHGAELVGPQNGCTPLEAPDSLMLKISANSTRCARWHAKLGFHRDPRPFPLPLSSLYSEGGAVGCIDVVIQRTYPIQWMEKTSAGSYVFRNSRAEEREAAKHAEDQQKKLEALFAKIQAEYEKHEEGTCRRTPRSRVVTRQQIHNLQDGAELYEAIQNASDPAYMEGYLSDDQLKALKAYRQLMNDKKQTQMQEQFKKALESAEQEENGCYKRDVSAVWKLYVVDYRKQEKYKGALLSIWRPLPDVCSLLKEGGRYRIYQLSASQSKGRPDSTNIGLTATKKTQYLHLSVSQEMLAQIFFPRKAVKFTSLLDPSFQPPCAEVDLVGVVVSVSRTGFSTMVYLSDESYNLVAVKIWTDLRHFAIEDVVVCCSLISASNLQWQSEFRSEIPVLLAGDLSVFSASPKEYYLQEKVNELRSMIENVASFCSDAESKLMNLLRRNVLLTPSLTKRSGLESPSPSCSYAEDKNLISSRIEMKHPSPLSTSTPNTKLVTPGSAKTPSSATVNEDHLKTSKKRKAMDFLSCIPAPPPLTPICSVISPSLKRAFQPPRSLGLQRSKSSKETEQNIGYVTPWRKLRETVHLPENDLVADEELAMINTQALMNNLPEEKKMDYVNENSSAPASTLSDDLSSRNSSRSA</sequence>
<dbReference type="InterPro" id="IPR012340">
    <property type="entry name" value="NA-bd_OB-fold"/>
</dbReference>
<keyword evidence="2" id="KW-0227">DNA damage</keyword>
<dbReference type="SUPFAM" id="SSF81878">
    <property type="entry name" value="BRCA2 tower domain"/>
    <property type="match status" value="1"/>
</dbReference>
<feature type="region of interest" description="Disordered" evidence="7">
    <location>
        <begin position="3204"/>
        <end position="3239"/>
    </location>
</feature>
<evidence type="ECO:0000256" key="1">
    <source>
        <dbReference type="ARBA" id="ARBA00022737"/>
    </source>
</evidence>
<evidence type="ECO:0000256" key="3">
    <source>
        <dbReference type="ARBA" id="ARBA00023125"/>
    </source>
</evidence>
<evidence type="ECO:0000256" key="5">
    <source>
        <dbReference type="ARBA" id="ARBA00023204"/>
    </source>
</evidence>
<feature type="compositionally biased region" description="Basic and acidic residues" evidence="7">
    <location>
        <begin position="363"/>
        <end position="402"/>
    </location>
</feature>
<feature type="non-terminal residue" evidence="9">
    <location>
        <position position="1"/>
    </location>
</feature>
<dbReference type="EMBL" id="VWPS01000082">
    <property type="protein sequence ID" value="NXE90427.1"/>
    <property type="molecule type" value="Genomic_DNA"/>
</dbReference>
<feature type="region of interest" description="Disordered" evidence="7">
    <location>
        <begin position="1410"/>
        <end position="1429"/>
    </location>
</feature>
<evidence type="ECO:0000256" key="4">
    <source>
        <dbReference type="ARBA" id="ARBA00023172"/>
    </source>
</evidence>
<dbReference type="CDD" id="cd04494">
    <property type="entry name" value="BRCA2DBD_OB2"/>
    <property type="match status" value="1"/>
</dbReference>
<feature type="region of interest" description="Disordered" evidence="7">
    <location>
        <begin position="310"/>
        <end position="412"/>
    </location>
</feature>
<dbReference type="CDD" id="cd04493">
    <property type="entry name" value="BRCA2DBD_OB1"/>
    <property type="match status" value="1"/>
</dbReference>
<proteinExistence type="predicted"/>
<keyword evidence="1" id="KW-0677">Repeat</keyword>
<dbReference type="InterPro" id="IPR015252">
    <property type="entry name" value="BRCA2_hlx"/>
</dbReference>
<dbReference type="PIRSF" id="PIRSF002397">
    <property type="entry name" value="BRCA2"/>
    <property type="match status" value="1"/>
</dbReference>
<dbReference type="InterPro" id="IPR048262">
    <property type="entry name" value="BRCA2_OB_2_dom"/>
</dbReference>
<dbReference type="SMART" id="SM01341">
    <property type="entry name" value="Tower"/>
    <property type="match status" value="1"/>
</dbReference>
<dbReference type="InterPro" id="IPR036315">
    <property type="entry name" value="BRCA2_hlx_sf"/>
</dbReference>
<feature type="coiled-coil region" evidence="6">
    <location>
        <begin position="2821"/>
        <end position="2851"/>
    </location>
</feature>
<dbReference type="Pfam" id="PF09169">
    <property type="entry name" value="BRCA-2_helical"/>
    <property type="match status" value="1"/>
</dbReference>
<dbReference type="Pfam" id="PF09121">
    <property type="entry name" value="Tower"/>
    <property type="match status" value="1"/>
</dbReference>
<dbReference type="InterPro" id="IPR015525">
    <property type="entry name" value="BRCA2"/>
</dbReference>
<dbReference type="SUPFAM" id="SSF50249">
    <property type="entry name" value="Nucleic acid-binding proteins"/>
    <property type="match status" value="3"/>
</dbReference>
<dbReference type="Pfam" id="PF22687">
    <property type="entry name" value="BRCA2_TR2"/>
    <property type="match status" value="1"/>
</dbReference>
<dbReference type="InterPro" id="IPR015187">
    <property type="entry name" value="BRCA2_OB_1"/>
</dbReference>
<dbReference type="InterPro" id="IPR002093">
    <property type="entry name" value="BRCA2_repeat"/>
</dbReference>
<keyword evidence="10" id="KW-1185">Reference proteome</keyword>
<keyword evidence="3" id="KW-0238">DNA-binding</keyword>
<feature type="region of interest" description="Disordered" evidence="7">
    <location>
        <begin position="3334"/>
        <end position="3365"/>
    </location>
</feature>
<dbReference type="InterPro" id="IPR055077">
    <property type="entry name" value="BRCA2_TR2"/>
</dbReference>
<dbReference type="Pfam" id="PF00634">
    <property type="entry name" value="BRCA2"/>
    <property type="match status" value="6"/>
</dbReference>
<dbReference type="Proteomes" id="UP000521578">
    <property type="component" value="Unassembled WGS sequence"/>
</dbReference>
<keyword evidence="6" id="KW-0175">Coiled coil</keyword>
<dbReference type="PROSITE" id="PS50138">
    <property type="entry name" value="BRCA2_REPEAT"/>
    <property type="match status" value="6"/>
</dbReference>
<evidence type="ECO:0000256" key="7">
    <source>
        <dbReference type="SAM" id="MobiDB-lite"/>
    </source>
</evidence>
<evidence type="ECO:0000259" key="8">
    <source>
        <dbReference type="SMART" id="SM01341"/>
    </source>
</evidence>
<gene>
    <name evidence="9" type="primary">Brca2</name>
    <name evidence="9" type="ORF">MENNOV_R08471</name>
</gene>
<dbReference type="Gene3D" id="6.10.70.10">
    <property type="match status" value="1"/>
</dbReference>
<dbReference type="SUPFAM" id="SSF81872">
    <property type="entry name" value="BRCA2 helical domain"/>
    <property type="match status" value="1"/>
</dbReference>
<dbReference type="Pfam" id="PF21318">
    <property type="entry name" value="BRCA2DBD_OB2"/>
    <property type="match status" value="1"/>
</dbReference>
<organism evidence="9">
    <name type="scientific">Menura novaehollandiae</name>
    <name type="common">superb lyrebird</name>
    <dbReference type="NCBI Taxonomy" id="47692"/>
    <lineage>
        <taxon>Eukaryota</taxon>
        <taxon>Metazoa</taxon>
        <taxon>Chordata</taxon>
        <taxon>Craniata</taxon>
        <taxon>Vertebrata</taxon>
        <taxon>Euteleostomi</taxon>
        <taxon>Archelosauria</taxon>
        <taxon>Archosauria</taxon>
        <taxon>Dinosauria</taxon>
        <taxon>Saurischia</taxon>
        <taxon>Theropoda</taxon>
        <taxon>Coelurosauria</taxon>
        <taxon>Aves</taxon>
        <taxon>Neognathae</taxon>
        <taxon>Neoaves</taxon>
        <taxon>Telluraves</taxon>
        <taxon>Australaves</taxon>
        <taxon>Passeriformes</taxon>
        <taxon>Menuridae</taxon>
        <taxon>Menura</taxon>
    </lineage>
</organism>